<organism evidence="2 3">
    <name type="scientific">Vibrio caribbeanicus ATCC BAA-2122</name>
    <dbReference type="NCBI Taxonomy" id="796620"/>
    <lineage>
        <taxon>Bacteria</taxon>
        <taxon>Pseudomonadati</taxon>
        <taxon>Pseudomonadota</taxon>
        <taxon>Gammaproteobacteria</taxon>
        <taxon>Vibrionales</taxon>
        <taxon>Vibrionaceae</taxon>
        <taxon>Vibrio</taxon>
    </lineage>
</organism>
<dbReference type="OrthoDB" id="237820at2"/>
<evidence type="ECO:0000313" key="3">
    <source>
        <dbReference type="Proteomes" id="UP000002943"/>
    </source>
</evidence>
<proteinExistence type="predicted"/>
<evidence type="ECO:0000313" key="2">
    <source>
        <dbReference type="EMBL" id="EFP94791.1"/>
    </source>
</evidence>
<reference evidence="2 3" key="1">
    <citation type="journal article" date="2012" name="Int. J. Syst. Evol. Microbiol.">
        <title>Vibrio caribbeanicus sp. nov., isolated from the marine sponge Scleritoderma cyanea.</title>
        <authorList>
            <person name="Hoffmann M."/>
            <person name="Monday S.R."/>
            <person name="Allard M.W."/>
            <person name="Strain E.A."/>
            <person name="Whittaker P."/>
            <person name="Naum M."/>
            <person name="McCarthy P.J."/>
            <person name="Lopez J.V."/>
            <person name="Fischer M."/>
            <person name="Brown E.W."/>
        </authorList>
    </citation>
    <scope>NUCLEOTIDE SEQUENCE [LARGE SCALE GENOMIC DNA]</scope>
    <source>
        <strain evidence="2 3">ATCC BAA-2122</strain>
    </source>
</reference>
<evidence type="ECO:0000259" key="1">
    <source>
        <dbReference type="Pfam" id="PF09937"/>
    </source>
</evidence>
<comment type="caution">
    <text evidence="2">The sequence shown here is derived from an EMBL/GenBank/DDBJ whole genome shotgun (WGS) entry which is preliminary data.</text>
</comment>
<sequence>MQLWDIEPHPELSLKGRLQNDEHGRALWVVVGKREWQFDGINWNPLQECEIFTEPQYMGEPGASAQRIDHEFAYFKSNTDVILCGKARSYAKNPVTSHECRLLIDGHIDKTLRVYGPRQWVEHGGSITISRPSSFIESDIDYSYAIGGDERNRMGCGVATSNQQLLEQPVPRIFYPNEDWTATSKQIKVAGFGSVPPFFESRQRLAGTFDDE</sequence>
<feature type="non-terminal residue" evidence="2">
    <location>
        <position position="212"/>
    </location>
</feature>
<dbReference type="Proteomes" id="UP000002943">
    <property type="component" value="Unassembled WGS sequence"/>
</dbReference>
<gene>
    <name evidence="2" type="ORF">VIBC2010_05750</name>
</gene>
<dbReference type="RefSeq" id="WP_009603326.1">
    <property type="nucleotide sequence ID" value="NZ_AEIU01000114.1"/>
</dbReference>
<protein>
    <submittedName>
        <fullName evidence="2">Pentapeptide repeat family protein</fullName>
    </submittedName>
</protein>
<dbReference type="EMBL" id="AEIU01000114">
    <property type="protein sequence ID" value="EFP94791.1"/>
    <property type="molecule type" value="Genomic_DNA"/>
</dbReference>
<dbReference type="AlphaFoldDB" id="E3BQ63"/>
<dbReference type="InterPro" id="IPR018683">
    <property type="entry name" value="DUF2169"/>
</dbReference>
<feature type="domain" description="DUF2169" evidence="1">
    <location>
        <begin position="23"/>
        <end position="211"/>
    </location>
</feature>
<keyword evidence="3" id="KW-1185">Reference proteome</keyword>
<name>E3BQ63_9VIBR</name>
<dbReference type="eggNOG" id="COG5351">
    <property type="taxonomic scope" value="Bacteria"/>
</dbReference>
<dbReference type="STRING" id="796620.VIBC2010_05750"/>
<dbReference type="Pfam" id="PF09937">
    <property type="entry name" value="DUF2169"/>
    <property type="match status" value="1"/>
</dbReference>
<accession>E3BQ63</accession>